<dbReference type="EMBL" id="QGMK01000324">
    <property type="protein sequence ID" value="TVY82398.1"/>
    <property type="molecule type" value="Genomic_DNA"/>
</dbReference>
<evidence type="ECO:0000256" key="1">
    <source>
        <dbReference type="SAM" id="MobiDB-lite"/>
    </source>
</evidence>
<dbReference type="Proteomes" id="UP000469558">
    <property type="component" value="Unassembled WGS sequence"/>
</dbReference>
<feature type="compositionally biased region" description="Polar residues" evidence="1">
    <location>
        <begin position="1"/>
        <end position="10"/>
    </location>
</feature>
<keyword evidence="3" id="KW-1185">Reference proteome</keyword>
<accession>A0A8T9C9Q9</accession>
<protein>
    <recommendedName>
        <fullName evidence="4">Jacalin-type lectin domain-containing protein</fullName>
    </recommendedName>
</protein>
<comment type="caution">
    <text evidence="2">The sequence shown here is derived from an EMBL/GenBank/DDBJ whole genome shotgun (WGS) entry which is preliminary data.</text>
</comment>
<evidence type="ECO:0000313" key="3">
    <source>
        <dbReference type="Proteomes" id="UP000469558"/>
    </source>
</evidence>
<dbReference type="OrthoDB" id="74460at2759"/>
<name>A0A8T9C9Q9_9HELO</name>
<sequence length="122" mass="12914">MAQLFTSKTATGPRWGPGGGSHHFGGHASETIKIPEGVDMTKVEVGHGRGELNGLRFHLSVQLAEPADSEKIVGFYGRSDFDDGTFCGIQEFGIITAPKGVELPDTVYDLPELQNTDGGTGP</sequence>
<evidence type="ECO:0000313" key="2">
    <source>
        <dbReference type="EMBL" id="TVY82398.1"/>
    </source>
</evidence>
<evidence type="ECO:0008006" key="4">
    <source>
        <dbReference type="Google" id="ProtNLM"/>
    </source>
</evidence>
<proteinExistence type="predicted"/>
<organism evidence="2 3">
    <name type="scientific">Lachnellula suecica</name>
    <dbReference type="NCBI Taxonomy" id="602035"/>
    <lineage>
        <taxon>Eukaryota</taxon>
        <taxon>Fungi</taxon>
        <taxon>Dikarya</taxon>
        <taxon>Ascomycota</taxon>
        <taxon>Pezizomycotina</taxon>
        <taxon>Leotiomycetes</taxon>
        <taxon>Helotiales</taxon>
        <taxon>Lachnaceae</taxon>
        <taxon>Lachnellula</taxon>
    </lineage>
</organism>
<feature type="region of interest" description="Disordered" evidence="1">
    <location>
        <begin position="1"/>
        <end position="30"/>
    </location>
</feature>
<gene>
    <name evidence="2" type="ORF">LSUE1_G003869</name>
</gene>
<reference evidence="2 3" key="1">
    <citation type="submission" date="2018-05" db="EMBL/GenBank/DDBJ databases">
        <title>Genome sequencing and assembly of the regulated plant pathogen Lachnellula willkommii and related sister species for the development of diagnostic species identification markers.</title>
        <authorList>
            <person name="Giroux E."/>
            <person name="Bilodeau G."/>
        </authorList>
    </citation>
    <scope>NUCLEOTIDE SEQUENCE [LARGE SCALE GENOMIC DNA]</scope>
    <source>
        <strain evidence="2 3">CBS 268.59</strain>
    </source>
</reference>
<dbReference type="AlphaFoldDB" id="A0A8T9C9Q9"/>